<dbReference type="PANTHER" id="PTHR30349">
    <property type="entry name" value="PHAGE INTEGRASE-RELATED"/>
    <property type="match status" value="1"/>
</dbReference>
<dbReference type="GO" id="GO:0015074">
    <property type="term" value="P:DNA integration"/>
    <property type="evidence" value="ECO:0007669"/>
    <property type="project" value="UniProtKB-KW"/>
</dbReference>
<dbReference type="InterPro" id="IPR004107">
    <property type="entry name" value="Integrase_SAM-like_N"/>
</dbReference>
<comment type="caution">
    <text evidence="5">The sequence shown here is derived from an EMBL/GenBank/DDBJ whole genome shotgun (WGS) entry which is preliminary data.</text>
</comment>
<proteinExistence type="predicted"/>
<accession>A0A246BIJ2</accession>
<dbReference type="OrthoDB" id="57860at2"/>
<dbReference type="RefSeq" id="WP_088249342.1">
    <property type="nucleotide sequence ID" value="NZ_NHMK01000022.1"/>
</dbReference>
<dbReference type="InterPro" id="IPR010998">
    <property type="entry name" value="Integrase_recombinase_N"/>
</dbReference>
<dbReference type="Proteomes" id="UP000197208">
    <property type="component" value="Unassembled WGS sequence"/>
</dbReference>
<dbReference type="InterPro" id="IPR050090">
    <property type="entry name" value="Tyrosine_recombinase_XerCD"/>
</dbReference>
<dbReference type="PANTHER" id="PTHR30349:SF81">
    <property type="entry name" value="TYROSINE RECOMBINASE XERC"/>
    <property type="match status" value="1"/>
</dbReference>
<reference evidence="5 6" key="1">
    <citation type="submission" date="2017-05" db="EMBL/GenBank/DDBJ databases">
        <title>De novo genome assembly of Deniococcus indicus strain DR1.</title>
        <authorList>
            <person name="Chauhan D."/>
            <person name="Yennamalli R.M."/>
            <person name="Priyadarshini R."/>
        </authorList>
    </citation>
    <scope>NUCLEOTIDE SEQUENCE [LARGE SCALE GENOMIC DNA]</scope>
    <source>
        <strain evidence="5 6">DR1</strain>
    </source>
</reference>
<dbReference type="SUPFAM" id="SSF56349">
    <property type="entry name" value="DNA breaking-rejoining enzymes"/>
    <property type="match status" value="1"/>
</dbReference>
<dbReference type="GO" id="GO:0006310">
    <property type="term" value="P:DNA recombination"/>
    <property type="evidence" value="ECO:0007669"/>
    <property type="project" value="UniProtKB-KW"/>
</dbReference>
<name>A0A246BIJ2_9DEIO</name>
<evidence type="ECO:0000313" key="5">
    <source>
        <dbReference type="EMBL" id="OWL94709.1"/>
    </source>
</evidence>
<keyword evidence="3" id="KW-0233">DNA recombination</keyword>
<evidence type="ECO:0000259" key="4">
    <source>
        <dbReference type="PROSITE" id="PS51898"/>
    </source>
</evidence>
<organism evidence="5 6">
    <name type="scientific">Deinococcus indicus</name>
    <dbReference type="NCBI Taxonomy" id="223556"/>
    <lineage>
        <taxon>Bacteria</taxon>
        <taxon>Thermotogati</taxon>
        <taxon>Deinococcota</taxon>
        <taxon>Deinococci</taxon>
        <taxon>Deinococcales</taxon>
        <taxon>Deinococcaceae</taxon>
        <taxon>Deinococcus</taxon>
    </lineage>
</organism>
<dbReference type="InterPro" id="IPR002104">
    <property type="entry name" value="Integrase_catalytic"/>
</dbReference>
<dbReference type="AlphaFoldDB" id="A0A246BIJ2"/>
<dbReference type="InterPro" id="IPR011010">
    <property type="entry name" value="DNA_brk_join_enz"/>
</dbReference>
<protein>
    <submittedName>
        <fullName evidence="5">Integrase</fullName>
    </submittedName>
</protein>
<dbReference type="PROSITE" id="PS51898">
    <property type="entry name" value="TYR_RECOMBINASE"/>
    <property type="match status" value="1"/>
</dbReference>
<evidence type="ECO:0000256" key="3">
    <source>
        <dbReference type="ARBA" id="ARBA00023172"/>
    </source>
</evidence>
<dbReference type="InterPro" id="IPR013762">
    <property type="entry name" value="Integrase-like_cat_sf"/>
</dbReference>
<keyword evidence="1" id="KW-0229">DNA integration</keyword>
<dbReference type="Gene3D" id="1.10.443.10">
    <property type="entry name" value="Intergrase catalytic core"/>
    <property type="match status" value="1"/>
</dbReference>
<dbReference type="EMBL" id="NHMK01000022">
    <property type="protein sequence ID" value="OWL94709.1"/>
    <property type="molecule type" value="Genomic_DNA"/>
</dbReference>
<dbReference type="Gene3D" id="1.10.150.130">
    <property type="match status" value="1"/>
</dbReference>
<dbReference type="GO" id="GO:0003677">
    <property type="term" value="F:DNA binding"/>
    <property type="evidence" value="ECO:0007669"/>
    <property type="project" value="UniProtKB-KW"/>
</dbReference>
<sequence length="316" mass="34616">MTLVQLRNAVTISGLDDRALRVRAVEAASTYDDDMLTMITHAYMTVASRKGARTSRRTLEAYALAVKDYVRWAERTGVSVLRPGRRDGGRYVAHLQTRPSQCRGRSGPLSAATAAQYVAGARALYRALSWAGATDAHPFQDAHVAPDPTPGIVKNPPYLHEIDQVLPHCDARLAALTLLCAHAGLRVSEALALTAADVHGASLTVRGKGGRVRRVPLGRRVRDALNAAPPLDADGRLFDWKYAQATYRMRKAFRAAGLGEAWRGFHAARKHSGTRLYQATRDFTRVGLFLGHASVDTTRRYVAVQDNDVASEVEFF</sequence>
<keyword evidence="6" id="KW-1185">Reference proteome</keyword>
<evidence type="ECO:0000256" key="1">
    <source>
        <dbReference type="ARBA" id="ARBA00022908"/>
    </source>
</evidence>
<dbReference type="Pfam" id="PF00589">
    <property type="entry name" value="Phage_integrase"/>
    <property type="match status" value="1"/>
</dbReference>
<feature type="domain" description="Tyr recombinase" evidence="4">
    <location>
        <begin position="152"/>
        <end position="314"/>
    </location>
</feature>
<dbReference type="Pfam" id="PF02899">
    <property type="entry name" value="Phage_int_SAM_1"/>
    <property type="match status" value="1"/>
</dbReference>
<evidence type="ECO:0000313" key="6">
    <source>
        <dbReference type="Proteomes" id="UP000197208"/>
    </source>
</evidence>
<keyword evidence="2" id="KW-0238">DNA-binding</keyword>
<gene>
    <name evidence="5" type="ORF">CBQ26_14415</name>
</gene>
<evidence type="ECO:0000256" key="2">
    <source>
        <dbReference type="ARBA" id="ARBA00023125"/>
    </source>
</evidence>